<dbReference type="InterPro" id="IPR029062">
    <property type="entry name" value="Class_I_gatase-like"/>
</dbReference>
<dbReference type="Pfam" id="PF13507">
    <property type="entry name" value="GATase_5"/>
    <property type="match status" value="1"/>
</dbReference>
<name>A0ABY3HNP8_9BACT</name>
<evidence type="ECO:0000313" key="2">
    <source>
        <dbReference type="Proteomes" id="UP000321927"/>
    </source>
</evidence>
<comment type="caution">
    <text evidence="1">The sequence shown here is derived from an EMBL/GenBank/DDBJ whole genome shotgun (WGS) entry which is preliminary data.</text>
</comment>
<dbReference type="PANTHER" id="PTHR10099:SF1">
    <property type="entry name" value="PHOSPHORIBOSYLFORMYLGLYCINAMIDINE SYNTHASE"/>
    <property type="match status" value="1"/>
</dbReference>
<evidence type="ECO:0008006" key="3">
    <source>
        <dbReference type="Google" id="ProtNLM"/>
    </source>
</evidence>
<gene>
    <name evidence="1" type="ORF">ESW18_13285</name>
</gene>
<dbReference type="Proteomes" id="UP000321927">
    <property type="component" value="Unassembled WGS sequence"/>
</dbReference>
<organism evidence="1 2">
    <name type="scientific">Algoriphagus ratkowskyi</name>
    <dbReference type="NCBI Taxonomy" id="57028"/>
    <lineage>
        <taxon>Bacteria</taxon>
        <taxon>Pseudomonadati</taxon>
        <taxon>Bacteroidota</taxon>
        <taxon>Cytophagia</taxon>
        <taxon>Cytophagales</taxon>
        <taxon>Cyclobacteriaceae</taxon>
        <taxon>Algoriphagus</taxon>
    </lineage>
</organism>
<reference evidence="1 2" key="1">
    <citation type="submission" date="2019-08" db="EMBL/GenBank/DDBJ databases">
        <title>Genome of Algoriphagus ratkowskyi IC026.</title>
        <authorList>
            <person name="Bowman J.P."/>
        </authorList>
    </citation>
    <scope>NUCLEOTIDE SEQUENCE [LARGE SCALE GENOMIC DNA]</scope>
    <source>
        <strain evidence="1 2">IC026</strain>
    </source>
</reference>
<dbReference type="SUPFAM" id="SSF52317">
    <property type="entry name" value="Class I glutamine amidotransferase-like"/>
    <property type="match status" value="1"/>
</dbReference>
<accession>A0ABY3HNP8</accession>
<keyword evidence="2" id="KW-1185">Reference proteome</keyword>
<dbReference type="SMART" id="SM01211">
    <property type="entry name" value="GATase_5"/>
    <property type="match status" value="1"/>
</dbReference>
<evidence type="ECO:0000313" key="1">
    <source>
        <dbReference type="EMBL" id="TXD77260.1"/>
    </source>
</evidence>
<protein>
    <recommendedName>
        <fullName evidence="3">Phosphoribosylformylglycinamidine synthase</fullName>
    </recommendedName>
</protein>
<sequence>MGRRSYSRTPIGSTPSTRQRLGVWVAHGEGKFSLPQAESDYNFAMKYSYEAYPGNPNGSDHATAGIASADGRHLAIMPHIERSLKPWNWAHYPADRKDDFTPWMEAFVNAKNWVDSHSS</sequence>
<dbReference type="Gene3D" id="3.40.50.880">
    <property type="match status" value="1"/>
</dbReference>
<proteinExistence type="predicted"/>
<dbReference type="PANTHER" id="PTHR10099">
    <property type="entry name" value="PHOSPHORIBOSYLFORMYLGLYCINAMIDINE SYNTHASE"/>
    <property type="match status" value="1"/>
</dbReference>
<dbReference type="EMBL" id="VORV01000008">
    <property type="protein sequence ID" value="TXD77260.1"/>
    <property type="molecule type" value="Genomic_DNA"/>
</dbReference>